<dbReference type="GO" id="GO:0098609">
    <property type="term" value="P:cell-cell adhesion"/>
    <property type="evidence" value="ECO:0007669"/>
    <property type="project" value="TreeGrafter"/>
</dbReference>
<evidence type="ECO:0000256" key="1">
    <source>
        <dbReference type="ARBA" id="ARBA00004282"/>
    </source>
</evidence>
<gene>
    <name evidence="14" type="ORF">MELIAE_LOCUS2008</name>
</gene>
<evidence type="ECO:0000256" key="2">
    <source>
        <dbReference type="ARBA" id="ARBA00004496"/>
    </source>
</evidence>
<dbReference type="AlphaFoldDB" id="A0A9P0AU55"/>
<accession>A0A9P0AU55</accession>
<evidence type="ECO:0000313" key="14">
    <source>
        <dbReference type="EMBL" id="CAH0548537.1"/>
    </source>
</evidence>
<keyword evidence="4" id="KW-0963">Cytoplasm</keyword>
<evidence type="ECO:0000256" key="10">
    <source>
        <dbReference type="ARBA" id="ARBA00023038"/>
    </source>
</evidence>
<dbReference type="CDD" id="cd09351">
    <property type="entry name" value="LIM1_LPP"/>
    <property type="match status" value="1"/>
</dbReference>
<evidence type="ECO:0000256" key="7">
    <source>
        <dbReference type="ARBA" id="ARBA00022833"/>
    </source>
</evidence>
<dbReference type="GO" id="GO:0046872">
    <property type="term" value="F:metal ion binding"/>
    <property type="evidence" value="ECO:0007669"/>
    <property type="project" value="UniProtKB-KW"/>
</dbReference>
<keyword evidence="5 11" id="KW-0479">Metal-binding</keyword>
<dbReference type="FunFam" id="2.10.110.10:FF:000027">
    <property type="entry name" value="lipoma-preferred partner isoform X1"/>
    <property type="match status" value="1"/>
</dbReference>
<dbReference type="GO" id="GO:0005737">
    <property type="term" value="C:cytoplasm"/>
    <property type="evidence" value="ECO:0007669"/>
    <property type="project" value="UniProtKB-SubCell"/>
</dbReference>
<keyword evidence="15" id="KW-1185">Reference proteome</keyword>
<dbReference type="CDD" id="cd09354">
    <property type="entry name" value="LIM2_LPP"/>
    <property type="match status" value="1"/>
</dbReference>
<comment type="subcellular location">
    <subcellularLocation>
        <location evidence="1">Cell junction</location>
    </subcellularLocation>
    <subcellularLocation>
        <location evidence="2">Cytoplasm</location>
    </subcellularLocation>
</comment>
<dbReference type="PANTHER" id="PTHR24207:SF2">
    <property type="entry name" value="ZYX102 PROTEIN"/>
    <property type="match status" value="1"/>
</dbReference>
<protein>
    <recommendedName>
        <fullName evidence="13">LIM zinc-binding domain-containing protein</fullName>
    </recommendedName>
</protein>
<dbReference type="CDD" id="cd09437">
    <property type="entry name" value="LIM3_LPP"/>
    <property type="match status" value="1"/>
</dbReference>
<evidence type="ECO:0000256" key="5">
    <source>
        <dbReference type="ARBA" id="ARBA00022723"/>
    </source>
</evidence>
<evidence type="ECO:0000256" key="11">
    <source>
        <dbReference type="PROSITE-ProRule" id="PRU00125"/>
    </source>
</evidence>
<dbReference type="InterPro" id="IPR001781">
    <property type="entry name" value="Znf_LIM"/>
</dbReference>
<evidence type="ECO:0000256" key="8">
    <source>
        <dbReference type="ARBA" id="ARBA00022889"/>
    </source>
</evidence>
<dbReference type="EMBL" id="OV121141">
    <property type="protein sequence ID" value="CAH0548537.1"/>
    <property type="molecule type" value="Genomic_DNA"/>
</dbReference>
<dbReference type="FunFam" id="2.10.110.10:FF:000109">
    <property type="entry name" value="Lipoma preferred partner"/>
    <property type="match status" value="1"/>
</dbReference>
<dbReference type="GO" id="GO:0005925">
    <property type="term" value="C:focal adhesion"/>
    <property type="evidence" value="ECO:0007669"/>
    <property type="project" value="TreeGrafter"/>
</dbReference>
<reference evidence="14" key="1">
    <citation type="submission" date="2021-12" db="EMBL/GenBank/DDBJ databases">
        <authorList>
            <person name="King R."/>
        </authorList>
    </citation>
    <scope>NUCLEOTIDE SEQUENCE</scope>
</reference>
<feature type="domain" description="LIM zinc-binding" evidence="13">
    <location>
        <begin position="356"/>
        <end position="417"/>
    </location>
</feature>
<sequence>MNDLDRQLAELALMNKQDLPSNSGTLGKKVGPPPPPKPKKPQPQIPQSYPLKQTIEPSYSSRLTGQLYSNLPTQPHYSNTTKYPDNNYANLPHEGNNAQYSNLPQPQRAVYSSNMATLQSTSNLSGVKNRPVVNNMGPKGYVKPDHVTYSNIQAAQSRNQDGLIYSNLMHPPREGNMYSNLPQQGGNVYANGDDLPPPPPPLDLCSNMPDYAPVSVNTNLPPPPEDLMPPPSPVSSSYSELRRATQPEQDFHNYSMGSQYGDTDSLYGYGAMSQSSSTYESIYEPINPRPPSQMSSRSNYSLYAPYVSGNSSTLTGPSQSVSRMGHNKEQEVDSLTNLLVQGMGGQEAEDQEDVYGVCIKCGEKIIGENSGCTAMDQLYHTSCFVCHHCQINLQGKPFYALDGHPYCDEDYLNTLEKCCVCQKPILDRILRATGKPYHPVCFCCVVCGKSLDGIPFTVDATNRVHCIEDFHKIFAPRCWVCKQPIMPEPGEDETVRVVALDHSFHITCYKCEDCGLVLSSEAEGRGCYPLDGHVLCKSCNAKRVQALTSDISTPRNNPMITEL</sequence>
<dbReference type="Pfam" id="PF00412">
    <property type="entry name" value="LIM"/>
    <property type="match status" value="3"/>
</dbReference>
<dbReference type="SUPFAM" id="SSF57716">
    <property type="entry name" value="Glucocorticoid receptor-like (DNA-binding domain)"/>
    <property type="match status" value="3"/>
</dbReference>
<keyword evidence="8" id="KW-0130">Cell adhesion</keyword>
<evidence type="ECO:0000256" key="9">
    <source>
        <dbReference type="ARBA" id="ARBA00022949"/>
    </source>
</evidence>
<dbReference type="Gene3D" id="2.10.110.10">
    <property type="entry name" value="Cysteine Rich Protein"/>
    <property type="match status" value="3"/>
</dbReference>
<name>A0A9P0AU55_BRAAE</name>
<keyword evidence="9" id="KW-0965">Cell junction</keyword>
<feature type="domain" description="LIM zinc-binding" evidence="13">
    <location>
        <begin position="476"/>
        <end position="546"/>
    </location>
</feature>
<dbReference type="PROSITE" id="PS50023">
    <property type="entry name" value="LIM_DOMAIN_2"/>
    <property type="match status" value="2"/>
</dbReference>
<keyword evidence="6" id="KW-0677">Repeat</keyword>
<feature type="compositionally biased region" description="Pro residues" evidence="12">
    <location>
        <begin position="31"/>
        <end position="44"/>
    </location>
</feature>
<proteinExistence type="inferred from homology"/>
<dbReference type="SMART" id="SM00132">
    <property type="entry name" value="LIM"/>
    <property type="match status" value="3"/>
</dbReference>
<evidence type="ECO:0000313" key="15">
    <source>
        <dbReference type="Proteomes" id="UP001154078"/>
    </source>
</evidence>
<dbReference type="PANTHER" id="PTHR24207">
    <property type="entry name" value="ZYX102 PROTEIN"/>
    <property type="match status" value="1"/>
</dbReference>
<dbReference type="PROSITE" id="PS00478">
    <property type="entry name" value="LIM_DOMAIN_1"/>
    <property type="match status" value="1"/>
</dbReference>
<evidence type="ECO:0000256" key="3">
    <source>
        <dbReference type="ARBA" id="ARBA00009611"/>
    </source>
</evidence>
<dbReference type="GO" id="GO:0001725">
    <property type="term" value="C:stress fiber"/>
    <property type="evidence" value="ECO:0007669"/>
    <property type="project" value="TreeGrafter"/>
</dbReference>
<dbReference type="FunFam" id="2.10.110.10:FF:000042">
    <property type="entry name" value="lipoma-preferred partner isoform X1"/>
    <property type="match status" value="1"/>
</dbReference>
<dbReference type="OrthoDB" id="25414at2759"/>
<comment type="similarity">
    <text evidence="3">Belongs to the zyxin/ajuba family.</text>
</comment>
<keyword evidence="10 11" id="KW-0440">LIM domain</keyword>
<feature type="region of interest" description="Disordered" evidence="12">
    <location>
        <begin position="1"/>
        <end position="49"/>
    </location>
</feature>
<keyword evidence="7 11" id="KW-0862">Zinc</keyword>
<evidence type="ECO:0000259" key="13">
    <source>
        <dbReference type="PROSITE" id="PS50023"/>
    </source>
</evidence>
<evidence type="ECO:0000256" key="4">
    <source>
        <dbReference type="ARBA" id="ARBA00022490"/>
    </source>
</evidence>
<organism evidence="14 15">
    <name type="scientific">Brassicogethes aeneus</name>
    <name type="common">Rape pollen beetle</name>
    <name type="synonym">Meligethes aeneus</name>
    <dbReference type="NCBI Taxonomy" id="1431903"/>
    <lineage>
        <taxon>Eukaryota</taxon>
        <taxon>Metazoa</taxon>
        <taxon>Ecdysozoa</taxon>
        <taxon>Arthropoda</taxon>
        <taxon>Hexapoda</taxon>
        <taxon>Insecta</taxon>
        <taxon>Pterygota</taxon>
        <taxon>Neoptera</taxon>
        <taxon>Endopterygota</taxon>
        <taxon>Coleoptera</taxon>
        <taxon>Polyphaga</taxon>
        <taxon>Cucujiformia</taxon>
        <taxon>Nitidulidae</taxon>
        <taxon>Meligethinae</taxon>
        <taxon>Brassicogethes</taxon>
    </lineage>
</organism>
<dbReference type="Proteomes" id="UP001154078">
    <property type="component" value="Chromosome 10"/>
</dbReference>
<evidence type="ECO:0000256" key="6">
    <source>
        <dbReference type="ARBA" id="ARBA00022737"/>
    </source>
</evidence>
<evidence type="ECO:0000256" key="12">
    <source>
        <dbReference type="SAM" id="MobiDB-lite"/>
    </source>
</evidence>
<feature type="compositionally biased region" description="Pro residues" evidence="12">
    <location>
        <begin position="220"/>
        <end position="233"/>
    </location>
</feature>
<feature type="region of interest" description="Disordered" evidence="12">
    <location>
        <begin position="218"/>
        <end position="238"/>
    </location>
</feature>